<evidence type="ECO:0000313" key="1">
    <source>
        <dbReference type="EMBL" id="GJT59419.1"/>
    </source>
</evidence>
<organism evidence="1 2">
    <name type="scientific">Tanacetum coccineum</name>
    <dbReference type="NCBI Taxonomy" id="301880"/>
    <lineage>
        <taxon>Eukaryota</taxon>
        <taxon>Viridiplantae</taxon>
        <taxon>Streptophyta</taxon>
        <taxon>Embryophyta</taxon>
        <taxon>Tracheophyta</taxon>
        <taxon>Spermatophyta</taxon>
        <taxon>Magnoliopsida</taxon>
        <taxon>eudicotyledons</taxon>
        <taxon>Gunneridae</taxon>
        <taxon>Pentapetalae</taxon>
        <taxon>asterids</taxon>
        <taxon>campanulids</taxon>
        <taxon>Asterales</taxon>
        <taxon>Asteraceae</taxon>
        <taxon>Asteroideae</taxon>
        <taxon>Anthemideae</taxon>
        <taxon>Anthemidinae</taxon>
        <taxon>Tanacetum</taxon>
    </lineage>
</organism>
<dbReference type="EMBL" id="BQNB010017108">
    <property type="protein sequence ID" value="GJT59419.1"/>
    <property type="molecule type" value="Genomic_DNA"/>
</dbReference>
<keyword evidence="2" id="KW-1185">Reference proteome</keyword>
<protein>
    <submittedName>
        <fullName evidence="1">Uncharacterized protein</fullName>
    </submittedName>
</protein>
<name>A0ABQ5F8U3_9ASTR</name>
<comment type="caution">
    <text evidence="1">The sequence shown here is derived from an EMBL/GenBank/DDBJ whole genome shotgun (WGS) entry which is preliminary data.</text>
</comment>
<accession>A0ABQ5F8U3</accession>
<gene>
    <name evidence="1" type="ORF">Tco_1002952</name>
</gene>
<reference evidence="1" key="2">
    <citation type="submission" date="2022-01" db="EMBL/GenBank/DDBJ databases">
        <authorList>
            <person name="Yamashiro T."/>
            <person name="Shiraishi A."/>
            <person name="Satake H."/>
            <person name="Nakayama K."/>
        </authorList>
    </citation>
    <scope>NUCLEOTIDE SEQUENCE</scope>
</reference>
<dbReference type="Proteomes" id="UP001151760">
    <property type="component" value="Unassembled WGS sequence"/>
</dbReference>
<reference evidence="1" key="1">
    <citation type="journal article" date="2022" name="Int. J. Mol. Sci.">
        <title>Draft Genome of Tanacetum Coccineum: Genomic Comparison of Closely Related Tanacetum-Family Plants.</title>
        <authorList>
            <person name="Yamashiro T."/>
            <person name="Shiraishi A."/>
            <person name="Nakayama K."/>
            <person name="Satake H."/>
        </authorList>
    </citation>
    <scope>NUCLEOTIDE SEQUENCE</scope>
</reference>
<proteinExistence type="predicted"/>
<evidence type="ECO:0000313" key="2">
    <source>
        <dbReference type="Proteomes" id="UP001151760"/>
    </source>
</evidence>
<sequence length="124" mass="14274">MNKAYGMCLKKQELAHEKENDQKCSKRISRAYKNRQIFHMAQQVIPAAQLVPRYHTNGRCNNYVMLQSIPCSPKCKIVGQILLDHPLSYALTTTVDVPVVCLQQFWQTAHKVPNTKDTMMVKLQ</sequence>